<feature type="chain" id="PRO_5008265502" description="Peptidase A1 domain-containing protein" evidence="5">
    <location>
        <begin position="22"/>
        <end position="432"/>
    </location>
</feature>
<accession>A0A194S6M9</accession>
<dbReference type="PANTHER" id="PTHR47966">
    <property type="entry name" value="BETA-SITE APP-CLEAVING ENZYME, ISOFORM A-RELATED"/>
    <property type="match status" value="1"/>
</dbReference>
<dbReference type="InterPro" id="IPR033121">
    <property type="entry name" value="PEPTIDASE_A1"/>
</dbReference>
<dbReference type="OrthoDB" id="771136at2759"/>
<keyword evidence="4" id="KW-0645">Protease</keyword>
<keyword evidence="2 4" id="KW-0064">Aspartyl protease</keyword>
<reference evidence="7 8" key="1">
    <citation type="journal article" date="2015" name="Front. Microbiol.">
        <title>Genome sequence of the plant growth promoting endophytic yeast Rhodotorula graminis WP1.</title>
        <authorList>
            <person name="Firrincieli A."/>
            <person name="Otillar R."/>
            <person name="Salamov A."/>
            <person name="Schmutz J."/>
            <person name="Khan Z."/>
            <person name="Redman R.S."/>
            <person name="Fleck N.D."/>
            <person name="Lindquist E."/>
            <person name="Grigoriev I.V."/>
            <person name="Doty S.L."/>
        </authorList>
    </citation>
    <scope>NUCLEOTIDE SEQUENCE [LARGE SCALE GENOMIC DNA]</scope>
    <source>
        <strain evidence="7 8">WP1</strain>
    </source>
</reference>
<evidence type="ECO:0000256" key="2">
    <source>
        <dbReference type="ARBA" id="ARBA00022750"/>
    </source>
</evidence>
<name>A0A194S6M9_RHOGW</name>
<dbReference type="EMBL" id="KQ474076">
    <property type="protein sequence ID" value="KPV76150.1"/>
    <property type="molecule type" value="Genomic_DNA"/>
</dbReference>
<dbReference type="Pfam" id="PF00026">
    <property type="entry name" value="Asp"/>
    <property type="match status" value="1"/>
</dbReference>
<protein>
    <recommendedName>
        <fullName evidence="6">Peptidase A1 domain-containing protein</fullName>
    </recommendedName>
</protein>
<evidence type="ECO:0000256" key="1">
    <source>
        <dbReference type="ARBA" id="ARBA00007447"/>
    </source>
</evidence>
<evidence type="ECO:0000256" key="3">
    <source>
        <dbReference type="PIRSR" id="PIRSR601461-1"/>
    </source>
</evidence>
<dbReference type="RefSeq" id="XP_018272199.1">
    <property type="nucleotide sequence ID" value="XM_018414065.1"/>
</dbReference>
<dbReference type="InterPro" id="IPR001461">
    <property type="entry name" value="Aspartic_peptidase_A1"/>
</dbReference>
<evidence type="ECO:0000313" key="7">
    <source>
        <dbReference type="EMBL" id="KPV76150.1"/>
    </source>
</evidence>
<dbReference type="GeneID" id="28974513"/>
<dbReference type="PROSITE" id="PS00141">
    <property type="entry name" value="ASP_PROTEASE"/>
    <property type="match status" value="2"/>
</dbReference>
<feature type="active site" evidence="3">
    <location>
        <position position="290"/>
    </location>
</feature>
<dbReference type="PANTHER" id="PTHR47966:SF51">
    <property type="entry name" value="BETA-SITE APP-CLEAVING ENZYME, ISOFORM A-RELATED"/>
    <property type="match status" value="1"/>
</dbReference>
<dbReference type="PRINTS" id="PR00792">
    <property type="entry name" value="PEPSIN"/>
</dbReference>
<sequence>MPSFAVAALLPLSLLSATALAAPHRSSPPQVVRLVGQAPATNDVTLDQLRERHADSFARLANAVKRGIQAPSAVEKRGSVVHVPLKLHYNEYNGLDAHAAEVSIGGQNLPVLFDTGSPDLVVPVDCKFGCANGFFNTTASPTFVKDGGDVSVAYGTGVATGYVADDTVRVAALAVEKQVFAAATQLSTAGGENWAAIFGLAPGGGAYTGGPSFIQRLVQQGSLARNEFSMSLKSSRPELVLGGVDRGFLQASLITVPNLGAASGIWLAGMGATSVDNKVVDGTVSYALIDSGSSFNSIPRSAAAAVYAATNGTLWKTQRMAVAGIEADVDIYTVPCEPSSTSGRIGFTFIGASSSTPVSMSAVSNVLEYVDDVASESCFGGLYGANVELVPGSGMQGALLGMPFLKSVLAVFNFDDAANGVSMAFSGVRMPK</sequence>
<organism evidence="7 8">
    <name type="scientific">Rhodotorula graminis (strain WP1)</name>
    <dbReference type="NCBI Taxonomy" id="578459"/>
    <lineage>
        <taxon>Eukaryota</taxon>
        <taxon>Fungi</taxon>
        <taxon>Dikarya</taxon>
        <taxon>Basidiomycota</taxon>
        <taxon>Pucciniomycotina</taxon>
        <taxon>Microbotryomycetes</taxon>
        <taxon>Sporidiobolales</taxon>
        <taxon>Sporidiobolaceae</taxon>
        <taxon>Rhodotorula</taxon>
    </lineage>
</organism>
<dbReference type="OMA" id="CANGFFN"/>
<dbReference type="PROSITE" id="PS51767">
    <property type="entry name" value="PEPTIDASE_A1"/>
    <property type="match status" value="1"/>
</dbReference>
<gene>
    <name evidence="7" type="ORF">RHOBADRAFT_42477</name>
</gene>
<keyword evidence="5" id="KW-0732">Signal</keyword>
<dbReference type="STRING" id="578459.A0A194S6M9"/>
<feature type="signal peptide" evidence="5">
    <location>
        <begin position="1"/>
        <end position="21"/>
    </location>
</feature>
<evidence type="ECO:0000256" key="5">
    <source>
        <dbReference type="SAM" id="SignalP"/>
    </source>
</evidence>
<dbReference type="SUPFAM" id="SSF50630">
    <property type="entry name" value="Acid proteases"/>
    <property type="match status" value="1"/>
</dbReference>
<proteinExistence type="inferred from homology"/>
<dbReference type="AlphaFoldDB" id="A0A194S6M9"/>
<comment type="similarity">
    <text evidence="1 4">Belongs to the peptidase A1 family.</text>
</comment>
<feature type="active site" evidence="3">
    <location>
        <position position="114"/>
    </location>
</feature>
<dbReference type="Gene3D" id="2.40.70.10">
    <property type="entry name" value="Acid Proteases"/>
    <property type="match status" value="2"/>
</dbReference>
<evidence type="ECO:0000256" key="4">
    <source>
        <dbReference type="RuleBase" id="RU000454"/>
    </source>
</evidence>
<dbReference type="InterPro" id="IPR034164">
    <property type="entry name" value="Pepsin-like_dom"/>
</dbReference>
<dbReference type="InterPro" id="IPR001969">
    <property type="entry name" value="Aspartic_peptidase_AS"/>
</dbReference>
<evidence type="ECO:0000259" key="6">
    <source>
        <dbReference type="PROSITE" id="PS51767"/>
    </source>
</evidence>
<dbReference type="GO" id="GO:0006508">
    <property type="term" value="P:proteolysis"/>
    <property type="evidence" value="ECO:0007669"/>
    <property type="project" value="UniProtKB-KW"/>
</dbReference>
<dbReference type="InterPro" id="IPR021109">
    <property type="entry name" value="Peptidase_aspartic_dom_sf"/>
</dbReference>
<evidence type="ECO:0000313" key="8">
    <source>
        <dbReference type="Proteomes" id="UP000053890"/>
    </source>
</evidence>
<keyword evidence="4" id="KW-0378">Hydrolase</keyword>
<feature type="domain" description="Peptidase A1" evidence="6">
    <location>
        <begin position="98"/>
        <end position="422"/>
    </location>
</feature>
<keyword evidence="8" id="KW-1185">Reference proteome</keyword>
<dbReference type="CDD" id="cd05471">
    <property type="entry name" value="pepsin_like"/>
    <property type="match status" value="1"/>
</dbReference>
<dbReference type="Proteomes" id="UP000053890">
    <property type="component" value="Unassembled WGS sequence"/>
</dbReference>
<dbReference type="GO" id="GO:0004190">
    <property type="term" value="F:aspartic-type endopeptidase activity"/>
    <property type="evidence" value="ECO:0007669"/>
    <property type="project" value="UniProtKB-KW"/>
</dbReference>